<evidence type="ECO:0000313" key="3">
    <source>
        <dbReference type="Proteomes" id="UP000077603"/>
    </source>
</evidence>
<proteinExistence type="predicted"/>
<dbReference type="AlphaFoldDB" id="A0A172Y3J9"/>
<accession>A0A172Y3J9</accession>
<dbReference type="EMBL" id="CP015614">
    <property type="protein sequence ID" value="ANF53778.1"/>
    <property type="molecule type" value="Genomic_DNA"/>
</dbReference>
<feature type="chain" id="PRO_5008004213" evidence="1">
    <location>
        <begin position="19"/>
        <end position="171"/>
    </location>
</feature>
<dbReference type="eggNOG" id="ENOG5033HNF">
    <property type="taxonomic scope" value="Bacteria"/>
</dbReference>
<reference evidence="2 3" key="1">
    <citation type="journal article" date="2014" name="Genome Announc.">
        <title>Genome Sequence of a Promising Hydrogen-Producing Facultative Anaerobic Bacterium, Brevundimonas naejangsanensis Strain B1.</title>
        <authorList>
            <person name="Su H."/>
            <person name="Zhang T."/>
            <person name="Bao M."/>
            <person name="Jiang Y."/>
            <person name="Wang Y."/>
            <person name="Tan T."/>
        </authorList>
    </citation>
    <scope>NUCLEOTIDE SEQUENCE [LARGE SCALE GENOMIC DNA]</scope>
    <source>
        <strain evidence="2 3">B1</strain>
    </source>
</reference>
<evidence type="ECO:0000256" key="1">
    <source>
        <dbReference type="SAM" id="SignalP"/>
    </source>
</evidence>
<dbReference type="PROSITE" id="PS51257">
    <property type="entry name" value="PROKAR_LIPOPROTEIN"/>
    <property type="match status" value="1"/>
</dbReference>
<organism evidence="2 3">
    <name type="scientific">Brevundimonas naejangsanensis</name>
    <dbReference type="NCBI Taxonomy" id="588932"/>
    <lineage>
        <taxon>Bacteria</taxon>
        <taxon>Pseudomonadati</taxon>
        <taxon>Pseudomonadota</taxon>
        <taxon>Alphaproteobacteria</taxon>
        <taxon>Caulobacterales</taxon>
        <taxon>Caulobacteraceae</taxon>
        <taxon>Brevundimonas</taxon>
    </lineage>
</organism>
<name>A0A172Y3J9_9CAUL</name>
<evidence type="ECO:0000313" key="2">
    <source>
        <dbReference type="EMBL" id="ANF53778.1"/>
    </source>
</evidence>
<keyword evidence="1" id="KW-0732">Signal</keyword>
<dbReference type="RefSeq" id="WP_029972565.1">
    <property type="nucleotide sequence ID" value="NZ_CP015614.1"/>
</dbReference>
<keyword evidence="3" id="KW-1185">Reference proteome</keyword>
<protein>
    <submittedName>
        <fullName evidence="2">Uncharacterized protein</fullName>
    </submittedName>
</protein>
<sequence length="171" mass="18711">MRALSILLAGALALTVAACDRGAVPDKAPSATAFKHDLPEDVSGYYIPTTVVQVGDWRLHHLFIGQVPDFMAWRDGQRTAGFAPIMMEFETGDKARRTRLIPTAYDVTEDRVRFEASSRELGAVSFEGALDQGALATARRNLGDQGVVLKGRLKVGDRTFDGVSMRWWAGD</sequence>
<gene>
    <name evidence="2" type="ORF">DA69_02825</name>
</gene>
<feature type="signal peptide" evidence="1">
    <location>
        <begin position="1"/>
        <end position="18"/>
    </location>
</feature>
<dbReference type="KEGG" id="bne:DA69_02825"/>
<dbReference type="OrthoDB" id="7187502at2"/>
<dbReference type="STRING" id="588932.DA69_02825"/>
<dbReference type="Proteomes" id="UP000077603">
    <property type="component" value="Chromosome"/>
</dbReference>